<proteinExistence type="predicted"/>
<dbReference type="EMBL" id="CP102480">
    <property type="protein sequence ID" value="UUX51814.1"/>
    <property type="molecule type" value="Genomic_DNA"/>
</dbReference>
<evidence type="ECO:0000256" key="1">
    <source>
        <dbReference type="SAM" id="SignalP"/>
    </source>
</evidence>
<keyword evidence="3" id="KW-1185">Reference proteome</keyword>
<feature type="chain" id="PRO_5039940622" description="Lipoprotein" evidence="1">
    <location>
        <begin position="21"/>
        <end position="80"/>
    </location>
</feature>
<sequence length="80" mass="8603">MSAKSLVAAMAVSLWLPACADPEAAARLEIRRQNALATIEALRETYCALSPATRRRLRAAGEIDPEFDTCVPATATEKAE</sequence>
<protein>
    <recommendedName>
        <fullName evidence="4">Lipoprotein</fullName>
    </recommendedName>
</protein>
<evidence type="ECO:0000313" key="3">
    <source>
        <dbReference type="Proteomes" id="UP001060336"/>
    </source>
</evidence>
<dbReference type="RefSeq" id="WP_257771518.1">
    <property type="nucleotide sequence ID" value="NZ_CP102480.1"/>
</dbReference>
<feature type="signal peptide" evidence="1">
    <location>
        <begin position="1"/>
        <end position="20"/>
    </location>
</feature>
<dbReference type="Proteomes" id="UP001060336">
    <property type="component" value="Chromosome"/>
</dbReference>
<keyword evidence="1" id="KW-0732">Signal</keyword>
<evidence type="ECO:0000313" key="2">
    <source>
        <dbReference type="EMBL" id="UUX51814.1"/>
    </source>
</evidence>
<dbReference type="AlphaFoldDB" id="A0A9J7AXL7"/>
<organism evidence="2 3">
    <name type="scientific">Nisaea acidiphila</name>
    <dbReference type="NCBI Taxonomy" id="1862145"/>
    <lineage>
        <taxon>Bacteria</taxon>
        <taxon>Pseudomonadati</taxon>
        <taxon>Pseudomonadota</taxon>
        <taxon>Alphaproteobacteria</taxon>
        <taxon>Rhodospirillales</taxon>
        <taxon>Thalassobaculaceae</taxon>
        <taxon>Nisaea</taxon>
    </lineage>
</organism>
<reference evidence="2" key="1">
    <citation type="submission" date="2022-08" db="EMBL/GenBank/DDBJ databases">
        <title>Nisaea acidiphila sp. nov., isolated from a marine algal debris and emended description of the genus Nisaea Urios et al. 2008.</title>
        <authorList>
            <person name="Kwon K."/>
        </authorList>
    </citation>
    <scope>NUCLEOTIDE SEQUENCE</scope>
    <source>
        <strain evidence="2">MEBiC11861</strain>
    </source>
</reference>
<gene>
    <name evidence="2" type="ORF">NUH88_08945</name>
</gene>
<accession>A0A9J7AXL7</accession>
<dbReference type="KEGG" id="naci:NUH88_08945"/>
<name>A0A9J7AXL7_9PROT</name>
<evidence type="ECO:0008006" key="4">
    <source>
        <dbReference type="Google" id="ProtNLM"/>
    </source>
</evidence>